<dbReference type="InterPro" id="IPR050447">
    <property type="entry name" value="Erg6_SMT_methyltransf"/>
</dbReference>
<gene>
    <name evidence="2" type="ORF">SAMN03080606_03652</name>
</gene>
<dbReference type="PANTHER" id="PTHR44068:SF11">
    <property type="entry name" value="GERANYL DIPHOSPHATE 2-C-METHYLTRANSFERASE"/>
    <property type="match status" value="1"/>
</dbReference>
<name>A0A1G5KQG3_9FIRM</name>
<dbReference type="EMBL" id="FMUS01000029">
    <property type="protein sequence ID" value="SCZ02348.1"/>
    <property type="molecule type" value="Genomic_DNA"/>
</dbReference>
<feature type="domain" description="Methyltransferase" evidence="1">
    <location>
        <begin position="44"/>
        <end position="149"/>
    </location>
</feature>
<dbReference type="CDD" id="cd02440">
    <property type="entry name" value="AdoMet_MTases"/>
    <property type="match status" value="1"/>
</dbReference>
<dbReference type="Pfam" id="PF13847">
    <property type="entry name" value="Methyltransf_31"/>
    <property type="match status" value="1"/>
</dbReference>
<dbReference type="SUPFAM" id="SSF53335">
    <property type="entry name" value="S-adenosyl-L-methionine-dependent methyltransferases"/>
    <property type="match status" value="1"/>
</dbReference>
<dbReference type="InterPro" id="IPR025714">
    <property type="entry name" value="Methyltranfer_dom"/>
</dbReference>
<dbReference type="RefSeq" id="WP_091546460.1">
    <property type="nucleotide sequence ID" value="NZ_FMUS01000029.1"/>
</dbReference>
<dbReference type="OrthoDB" id="9772751at2"/>
<keyword evidence="2" id="KW-0808">Transferase</keyword>
<organism evidence="2 3">
    <name type="scientific">Alkaliphilus peptidifermentans DSM 18978</name>
    <dbReference type="NCBI Taxonomy" id="1120976"/>
    <lineage>
        <taxon>Bacteria</taxon>
        <taxon>Bacillati</taxon>
        <taxon>Bacillota</taxon>
        <taxon>Clostridia</taxon>
        <taxon>Peptostreptococcales</taxon>
        <taxon>Natronincolaceae</taxon>
        <taxon>Alkaliphilus</taxon>
    </lineage>
</organism>
<evidence type="ECO:0000313" key="2">
    <source>
        <dbReference type="EMBL" id="SCZ02348.1"/>
    </source>
</evidence>
<dbReference type="GO" id="GO:0032259">
    <property type="term" value="P:methylation"/>
    <property type="evidence" value="ECO:0007669"/>
    <property type="project" value="UniProtKB-KW"/>
</dbReference>
<sequence length="265" mass="30454">MRPDECCTVEKCDIFEFMTKHVGMTILHPGGFHATRRLIEKCHIDKNTYVVDIACGKGTTSIYLAENYGCKVVGIDISEELILDAKTLAKRKGVEHLVNFYVGDALDLPFSDNTFDVAISQAMLVLVNDKKKSIEESVRVVKSNGYIGWLELSWKKEPDSQFLRDISDVICAYCMTNVETFSGWEELFKDSRVKELQTEKFDMQFSAMDKMFKEEGFANTIRIMMKYLFNSDIRKRMIQLEKFFKEHQDVCGYGIFTAKKDVDGV</sequence>
<keyword evidence="3" id="KW-1185">Reference proteome</keyword>
<keyword evidence="2" id="KW-0830">Ubiquinone</keyword>
<reference evidence="2 3" key="1">
    <citation type="submission" date="2016-10" db="EMBL/GenBank/DDBJ databases">
        <authorList>
            <person name="de Groot N.N."/>
        </authorList>
    </citation>
    <scope>NUCLEOTIDE SEQUENCE [LARGE SCALE GENOMIC DNA]</scope>
    <source>
        <strain evidence="2 3">DSM 18978</strain>
    </source>
</reference>
<dbReference type="PANTHER" id="PTHR44068">
    <property type="entry name" value="ZGC:194242"/>
    <property type="match status" value="1"/>
</dbReference>
<dbReference type="InterPro" id="IPR029063">
    <property type="entry name" value="SAM-dependent_MTases_sf"/>
</dbReference>
<dbReference type="GO" id="GO:0008168">
    <property type="term" value="F:methyltransferase activity"/>
    <property type="evidence" value="ECO:0007669"/>
    <property type="project" value="UniProtKB-KW"/>
</dbReference>
<proteinExistence type="predicted"/>
<dbReference type="Proteomes" id="UP000198636">
    <property type="component" value="Unassembled WGS sequence"/>
</dbReference>
<dbReference type="AlphaFoldDB" id="A0A1G5KQG3"/>
<keyword evidence="2" id="KW-0489">Methyltransferase</keyword>
<evidence type="ECO:0000313" key="3">
    <source>
        <dbReference type="Proteomes" id="UP000198636"/>
    </source>
</evidence>
<dbReference type="STRING" id="1120976.SAMN03080606_03652"/>
<evidence type="ECO:0000259" key="1">
    <source>
        <dbReference type="Pfam" id="PF13847"/>
    </source>
</evidence>
<protein>
    <submittedName>
        <fullName evidence="2">Ubiquinone/menaquinone biosynthesis C-methylase UbiE</fullName>
    </submittedName>
</protein>
<accession>A0A1G5KQG3</accession>
<dbReference type="Gene3D" id="3.40.50.150">
    <property type="entry name" value="Vaccinia Virus protein VP39"/>
    <property type="match status" value="1"/>
</dbReference>